<reference evidence="8" key="1">
    <citation type="submission" date="2021-02" db="EMBL/GenBank/DDBJ databases">
        <authorList>
            <person name="Nowell W R."/>
        </authorList>
    </citation>
    <scope>NUCLEOTIDE SEQUENCE</scope>
</reference>
<dbReference type="Proteomes" id="UP000676336">
    <property type="component" value="Unassembled WGS sequence"/>
</dbReference>
<proteinExistence type="predicted"/>
<evidence type="ECO:0000256" key="4">
    <source>
        <dbReference type="ARBA" id="ARBA00023242"/>
    </source>
</evidence>
<keyword evidence="3 5" id="KW-0694">RNA-binding</keyword>
<feature type="domain" description="RRM" evidence="7">
    <location>
        <begin position="21"/>
        <end position="103"/>
    </location>
</feature>
<dbReference type="Pfam" id="PF00076">
    <property type="entry name" value="RRM_1"/>
    <property type="match status" value="2"/>
</dbReference>
<keyword evidence="2" id="KW-0677">Repeat</keyword>
<evidence type="ECO:0000259" key="7">
    <source>
        <dbReference type="PROSITE" id="PS50102"/>
    </source>
</evidence>
<feature type="compositionally biased region" description="Basic and acidic residues" evidence="6">
    <location>
        <begin position="96"/>
        <end position="105"/>
    </location>
</feature>
<dbReference type="PANTHER" id="PTHR48039:SF5">
    <property type="entry name" value="RNA-BINDING PROTEIN 28"/>
    <property type="match status" value="1"/>
</dbReference>
<evidence type="ECO:0000256" key="2">
    <source>
        <dbReference type="ARBA" id="ARBA00022737"/>
    </source>
</evidence>
<evidence type="ECO:0000313" key="9">
    <source>
        <dbReference type="Proteomes" id="UP000676336"/>
    </source>
</evidence>
<dbReference type="InterPro" id="IPR034423">
    <property type="entry name" value="RBM19_RRM5"/>
</dbReference>
<dbReference type="EMBL" id="CAJOBI010341858">
    <property type="protein sequence ID" value="CAF5214017.1"/>
    <property type="molecule type" value="Genomic_DNA"/>
</dbReference>
<dbReference type="Gene3D" id="3.30.70.330">
    <property type="match status" value="2"/>
</dbReference>
<name>A0A8S3JAX8_9BILA</name>
<gene>
    <name evidence="8" type="ORF">SMN809_LOCUS79190</name>
</gene>
<keyword evidence="4" id="KW-0539">Nucleus</keyword>
<evidence type="ECO:0000256" key="6">
    <source>
        <dbReference type="SAM" id="MobiDB-lite"/>
    </source>
</evidence>
<accession>A0A8S3JAX8</accession>
<dbReference type="InterPro" id="IPR000504">
    <property type="entry name" value="RRM_dom"/>
</dbReference>
<sequence>TESLVEEEQEQEPVIQEDEVFTLFVKNLNFDTTDEDLEKHFSSIGSCRAYVAKKKDLKRSGQLLSMGYGFVEYSSVKLLEEALKQLQNSELQGHTLELKRSERTMKSNPQAKSNKRKRQIEKEQQTSKILVKNIPFQANIKEIRELFRVFGELKFVRLPKKVDDERHRGFGFVDFMSKNDAK</sequence>
<feature type="non-terminal residue" evidence="8">
    <location>
        <position position="182"/>
    </location>
</feature>
<organism evidence="8 9">
    <name type="scientific">Rotaria magnacalcarata</name>
    <dbReference type="NCBI Taxonomy" id="392030"/>
    <lineage>
        <taxon>Eukaryota</taxon>
        <taxon>Metazoa</taxon>
        <taxon>Spiralia</taxon>
        <taxon>Gnathifera</taxon>
        <taxon>Rotifera</taxon>
        <taxon>Eurotatoria</taxon>
        <taxon>Bdelloidea</taxon>
        <taxon>Philodinida</taxon>
        <taxon>Philodinidae</taxon>
        <taxon>Rotaria</taxon>
    </lineage>
</organism>
<evidence type="ECO:0000313" key="8">
    <source>
        <dbReference type="EMBL" id="CAF5214017.1"/>
    </source>
</evidence>
<feature type="region of interest" description="Disordered" evidence="6">
    <location>
        <begin position="95"/>
        <end position="124"/>
    </location>
</feature>
<feature type="non-terminal residue" evidence="8">
    <location>
        <position position="1"/>
    </location>
</feature>
<feature type="domain" description="RRM" evidence="7">
    <location>
        <begin position="127"/>
        <end position="182"/>
    </location>
</feature>
<dbReference type="SUPFAM" id="SSF54928">
    <property type="entry name" value="RNA-binding domain, RBD"/>
    <property type="match status" value="1"/>
</dbReference>
<dbReference type="CDD" id="cd12318">
    <property type="entry name" value="RRM5_RBM19_like"/>
    <property type="match status" value="1"/>
</dbReference>
<evidence type="ECO:0000256" key="1">
    <source>
        <dbReference type="ARBA" id="ARBA00004123"/>
    </source>
</evidence>
<protein>
    <recommendedName>
        <fullName evidence="7">RRM domain-containing protein</fullName>
    </recommendedName>
</protein>
<dbReference type="PROSITE" id="PS50102">
    <property type="entry name" value="RRM"/>
    <property type="match status" value="2"/>
</dbReference>
<comment type="subcellular location">
    <subcellularLocation>
        <location evidence="1">Nucleus</location>
    </subcellularLocation>
</comment>
<evidence type="ECO:0000256" key="3">
    <source>
        <dbReference type="ARBA" id="ARBA00022884"/>
    </source>
</evidence>
<dbReference type="PANTHER" id="PTHR48039">
    <property type="entry name" value="RNA-BINDING MOTIF PROTEIN 14B"/>
    <property type="match status" value="1"/>
</dbReference>
<dbReference type="InterPro" id="IPR051945">
    <property type="entry name" value="RRM_MRD1_RNA_proc_ribogen"/>
</dbReference>
<dbReference type="InterPro" id="IPR035979">
    <property type="entry name" value="RBD_domain_sf"/>
</dbReference>
<evidence type="ECO:0000256" key="5">
    <source>
        <dbReference type="PROSITE-ProRule" id="PRU00176"/>
    </source>
</evidence>
<dbReference type="InterPro" id="IPR012677">
    <property type="entry name" value="Nucleotide-bd_a/b_plait_sf"/>
</dbReference>
<dbReference type="AlphaFoldDB" id="A0A8S3JAX8"/>
<comment type="caution">
    <text evidence="8">The sequence shown here is derived from an EMBL/GenBank/DDBJ whole genome shotgun (WGS) entry which is preliminary data.</text>
</comment>
<dbReference type="GO" id="GO:0003729">
    <property type="term" value="F:mRNA binding"/>
    <property type="evidence" value="ECO:0007669"/>
    <property type="project" value="TreeGrafter"/>
</dbReference>
<dbReference type="GO" id="GO:0005634">
    <property type="term" value="C:nucleus"/>
    <property type="evidence" value="ECO:0007669"/>
    <property type="project" value="UniProtKB-SubCell"/>
</dbReference>
<dbReference type="SMART" id="SM00360">
    <property type="entry name" value="RRM"/>
    <property type="match status" value="2"/>
</dbReference>